<keyword evidence="2" id="KW-1185">Reference proteome</keyword>
<evidence type="ECO:0000313" key="2">
    <source>
        <dbReference type="Proteomes" id="UP001234297"/>
    </source>
</evidence>
<name>A0ACC2LRD4_PERAE</name>
<proteinExistence type="predicted"/>
<gene>
    <name evidence="1" type="ORF">MRB53_010249</name>
</gene>
<reference evidence="1 2" key="1">
    <citation type="journal article" date="2022" name="Hortic Res">
        <title>A haplotype resolved chromosomal level avocado genome allows analysis of novel avocado genes.</title>
        <authorList>
            <person name="Nath O."/>
            <person name="Fletcher S.J."/>
            <person name="Hayward A."/>
            <person name="Shaw L.M."/>
            <person name="Masouleh A.K."/>
            <person name="Furtado A."/>
            <person name="Henry R.J."/>
            <person name="Mitter N."/>
        </authorList>
    </citation>
    <scope>NUCLEOTIDE SEQUENCE [LARGE SCALE GENOMIC DNA]</scope>
    <source>
        <strain evidence="2">cv. Hass</strain>
    </source>
</reference>
<dbReference type="Proteomes" id="UP001234297">
    <property type="component" value="Chromosome 3"/>
</dbReference>
<comment type="caution">
    <text evidence="1">The sequence shown here is derived from an EMBL/GenBank/DDBJ whole genome shotgun (WGS) entry which is preliminary data.</text>
</comment>
<dbReference type="EMBL" id="CM056811">
    <property type="protein sequence ID" value="KAJ8635982.1"/>
    <property type="molecule type" value="Genomic_DNA"/>
</dbReference>
<organism evidence="1 2">
    <name type="scientific">Persea americana</name>
    <name type="common">Avocado</name>
    <dbReference type="NCBI Taxonomy" id="3435"/>
    <lineage>
        <taxon>Eukaryota</taxon>
        <taxon>Viridiplantae</taxon>
        <taxon>Streptophyta</taxon>
        <taxon>Embryophyta</taxon>
        <taxon>Tracheophyta</taxon>
        <taxon>Spermatophyta</taxon>
        <taxon>Magnoliopsida</taxon>
        <taxon>Magnoliidae</taxon>
        <taxon>Laurales</taxon>
        <taxon>Lauraceae</taxon>
        <taxon>Persea</taxon>
    </lineage>
</organism>
<evidence type="ECO:0000313" key="1">
    <source>
        <dbReference type="EMBL" id="KAJ8635982.1"/>
    </source>
</evidence>
<sequence>MDGSISNRGEEEEEAEELSHRNVAILGAATATMEIWRNQITTAVAYYGHPTARPLKTKSIDYEKMGMVGGNDIATGQFARSSSGGTSGESSLKKKEVRQRARDVEVLVTGMKESAALVQHALDNLANSIKNSEPHKRIGDEVYRELVKIEGLTRDDINVTHEYLTLRKEMAAVFLSHGDKKEWILRRLHRIHAVSFP</sequence>
<accession>A0ACC2LRD4</accession>
<protein>
    <submittedName>
        <fullName evidence="1">Uncharacterized protein</fullName>
    </submittedName>
</protein>